<proteinExistence type="predicted"/>
<dbReference type="Pfam" id="PF01022">
    <property type="entry name" value="HTH_5"/>
    <property type="match status" value="1"/>
</dbReference>
<dbReference type="AlphaFoldDB" id="A0A284VMI5"/>
<protein>
    <recommendedName>
        <fullName evidence="1">HTH arsR-type domain-containing protein</fullName>
    </recommendedName>
</protein>
<evidence type="ECO:0000259" key="1">
    <source>
        <dbReference type="Pfam" id="PF01022"/>
    </source>
</evidence>
<gene>
    <name evidence="2" type="ORF">MNV_1840010</name>
</gene>
<organism evidence="2 3">
    <name type="scientific">Candidatus Methanoperedens nitratireducens</name>
    <dbReference type="NCBI Taxonomy" id="1392998"/>
    <lineage>
        <taxon>Archaea</taxon>
        <taxon>Methanobacteriati</taxon>
        <taxon>Methanobacteriota</taxon>
        <taxon>Stenosarchaea group</taxon>
        <taxon>Methanomicrobia</taxon>
        <taxon>Methanosarcinales</taxon>
        <taxon>ANME-2 cluster</taxon>
        <taxon>Candidatus Methanoperedentaceae</taxon>
        <taxon>Candidatus Methanoperedens</taxon>
    </lineage>
</organism>
<evidence type="ECO:0000313" key="3">
    <source>
        <dbReference type="Proteomes" id="UP000218615"/>
    </source>
</evidence>
<dbReference type="InterPro" id="IPR001845">
    <property type="entry name" value="HTH_ArsR_DNA-bd_dom"/>
</dbReference>
<evidence type="ECO:0000313" key="2">
    <source>
        <dbReference type="EMBL" id="SNQ60485.1"/>
    </source>
</evidence>
<dbReference type="InterPro" id="IPR036388">
    <property type="entry name" value="WH-like_DNA-bd_sf"/>
</dbReference>
<sequence length="50" mass="5772">MMEDRDLLIGTKDNKLIKGLSSDIRRNILKKLNTRNKTVSELSRELKTGK</sequence>
<feature type="domain" description="HTH arsR-type" evidence="1">
    <location>
        <begin position="23"/>
        <end position="47"/>
    </location>
</feature>
<dbReference type="RefSeq" id="WP_143311684.1">
    <property type="nucleotide sequence ID" value="NZ_FZMP01000095.1"/>
</dbReference>
<keyword evidence="3" id="KW-1185">Reference proteome</keyword>
<dbReference type="EMBL" id="FZMP01000095">
    <property type="protein sequence ID" value="SNQ60485.1"/>
    <property type="molecule type" value="Genomic_DNA"/>
</dbReference>
<reference evidence="3" key="1">
    <citation type="submission" date="2017-06" db="EMBL/GenBank/DDBJ databases">
        <authorList>
            <person name="Cremers G."/>
        </authorList>
    </citation>
    <scope>NUCLEOTIDE SEQUENCE [LARGE SCALE GENOMIC DNA]</scope>
</reference>
<dbReference type="Gene3D" id="1.10.10.10">
    <property type="entry name" value="Winged helix-like DNA-binding domain superfamily/Winged helix DNA-binding domain"/>
    <property type="match status" value="1"/>
</dbReference>
<dbReference type="Proteomes" id="UP000218615">
    <property type="component" value="Unassembled WGS sequence"/>
</dbReference>
<name>A0A284VMI5_9EURY</name>
<accession>A0A284VMI5</accession>
<dbReference type="GO" id="GO:0003700">
    <property type="term" value="F:DNA-binding transcription factor activity"/>
    <property type="evidence" value="ECO:0007669"/>
    <property type="project" value="InterPro"/>
</dbReference>